<evidence type="ECO:0000256" key="6">
    <source>
        <dbReference type="ARBA" id="ARBA00023136"/>
    </source>
</evidence>
<dbReference type="Pfam" id="PF06750">
    <property type="entry name" value="A24_N_bact"/>
    <property type="match status" value="1"/>
</dbReference>
<protein>
    <submittedName>
        <fullName evidence="11">Uncharacterized protein</fullName>
    </submittedName>
</protein>
<dbReference type="HOGENOM" id="CLU_057101_1_1_9"/>
<evidence type="ECO:0000256" key="3">
    <source>
        <dbReference type="ARBA" id="ARBA00022475"/>
    </source>
</evidence>
<evidence type="ECO:0000256" key="5">
    <source>
        <dbReference type="ARBA" id="ARBA00022989"/>
    </source>
</evidence>
<dbReference type="RefSeq" id="WP_052467258.1">
    <property type="nucleotide sequence ID" value="NZ_AP014680.1"/>
</dbReference>
<evidence type="ECO:0000256" key="4">
    <source>
        <dbReference type="ARBA" id="ARBA00022692"/>
    </source>
</evidence>
<dbReference type="GO" id="GO:0004190">
    <property type="term" value="F:aspartic-type endopeptidase activity"/>
    <property type="evidence" value="ECO:0007669"/>
    <property type="project" value="InterPro"/>
</dbReference>
<keyword evidence="8" id="KW-0732">Signal</keyword>
<dbReference type="PANTHER" id="PTHR30487">
    <property type="entry name" value="TYPE 4 PREPILIN-LIKE PROTEINS LEADER PEPTIDE-PROCESSING ENZYME"/>
    <property type="match status" value="1"/>
</dbReference>
<evidence type="ECO:0000313" key="11">
    <source>
        <dbReference type="EMBL" id="BAP85090.1"/>
    </source>
</evidence>
<evidence type="ECO:0000256" key="8">
    <source>
        <dbReference type="SAM" id="SignalP"/>
    </source>
</evidence>
<comment type="subcellular location">
    <subcellularLocation>
        <location evidence="1">Cell membrane</location>
        <topology evidence="1">Multi-pass membrane protein</topology>
    </subcellularLocation>
</comment>
<feature type="domain" description="Prepilin type IV endopeptidase peptidase" evidence="9">
    <location>
        <begin position="101"/>
        <end position="199"/>
    </location>
</feature>
<keyword evidence="5 7" id="KW-1133">Transmembrane helix</keyword>
<feature type="domain" description="Prepilin peptidase A24 N-terminal" evidence="10">
    <location>
        <begin position="8"/>
        <end position="86"/>
    </location>
</feature>
<reference evidence="11 12" key="1">
    <citation type="submission" date="2014-11" db="EMBL/GenBank/DDBJ databases">
        <title>Complete genome sequence and analysis of Lactobacillus hokkaidonensis LOOC260T.</title>
        <authorList>
            <person name="Tanizawa Y."/>
            <person name="Tohno M."/>
            <person name="Kaminuma E."/>
            <person name="Nakamura Y."/>
            <person name="Arita M."/>
        </authorList>
    </citation>
    <scope>NUCLEOTIDE SEQUENCE [LARGE SCALE GENOMIC DNA]</scope>
    <source>
        <strain evidence="11 12">LOOC260</strain>
    </source>
</reference>
<dbReference type="InterPro" id="IPR000045">
    <property type="entry name" value="Prepilin_IV_endopep_pep"/>
</dbReference>
<name>A0A0A1GSZ3_9LACO</name>
<evidence type="ECO:0000313" key="12">
    <source>
        <dbReference type="Proteomes" id="UP000031620"/>
    </source>
</evidence>
<keyword evidence="4 7" id="KW-0812">Transmembrane</keyword>
<comment type="similarity">
    <text evidence="2">Belongs to the peptidase A24 family.</text>
</comment>
<evidence type="ECO:0000259" key="9">
    <source>
        <dbReference type="Pfam" id="PF01478"/>
    </source>
</evidence>
<feature type="chain" id="PRO_5039681850" evidence="8">
    <location>
        <begin position="22"/>
        <end position="233"/>
    </location>
</feature>
<dbReference type="KEGG" id="lho:LOOC260_105330"/>
<dbReference type="AlphaFoldDB" id="A0A0A1GSZ3"/>
<accession>A0A0A1GSZ3</accession>
<feature type="transmembrane region" description="Helical" evidence="7">
    <location>
        <begin position="171"/>
        <end position="201"/>
    </location>
</feature>
<dbReference type="GO" id="GO:0005886">
    <property type="term" value="C:plasma membrane"/>
    <property type="evidence" value="ECO:0007669"/>
    <property type="project" value="UniProtKB-SubCell"/>
</dbReference>
<dbReference type="InterPro" id="IPR050882">
    <property type="entry name" value="Prepilin_peptidase/N-MTase"/>
</dbReference>
<dbReference type="EMBL" id="AP014680">
    <property type="protein sequence ID" value="BAP85090.1"/>
    <property type="molecule type" value="Genomic_DNA"/>
</dbReference>
<feature type="transmembrane region" description="Helical" evidence="7">
    <location>
        <begin position="208"/>
        <end position="231"/>
    </location>
</feature>
<feature type="transmembrane region" description="Helical" evidence="7">
    <location>
        <begin position="117"/>
        <end position="137"/>
    </location>
</feature>
<sequence>MLKILYFVYGACLASFLTLCAARIVTHQSIIVPRSHCDQCNRQLRNWQLIPILGYIMQHGRCHFCHKLISAFSTINEIALGLFFTTLPQYELTPSLAWICISSTLTFCAATDQFQHFIYSPSLIGFVPGLLILVRWNGFSLQNWLLLLATLLILGFFVLVTHGIGFGDVELIILFQLISGFTVTMVVLAISSSVAILYFVVMKHKGQLAFVPFLSFSFLFVVSFPNLFTFIEI</sequence>
<dbReference type="Proteomes" id="UP000031620">
    <property type="component" value="Chromosome"/>
</dbReference>
<dbReference type="GO" id="GO:0006465">
    <property type="term" value="P:signal peptide processing"/>
    <property type="evidence" value="ECO:0007669"/>
    <property type="project" value="TreeGrafter"/>
</dbReference>
<dbReference type="InterPro" id="IPR010627">
    <property type="entry name" value="Prepilin_pept_A24_N"/>
</dbReference>
<dbReference type="STRING" id="1291742.LOOC260_105330"/>
<gene>
    <name evidence="11" type="ORF">LOOC260_105330</name>
</gene>
<evidence type="ECO:0000256" key="2">
    <source>
        <dbReference type="ARBA" id="ARBA00005801"/>
    </source>
</evidence>
<organism evidence="11 12">
    <name type="scientific">Paucilactobacillus hokkaidonensis JCM 18461</name>
    <dbReference type="NCBI Taxonomy" id="1291742"/>
    <lineage>
        <taxon>Bacteria</taxon>
        <taxon>Bacillati</taxon>
        <taxon>Bacillota</taxon>
        <taxon>Bacilli</taxon>
        <taxon>Lactobacillales</taxon>
        <taxon>Lactobacillaceae</taxon>
        <taxon>Paucilactobacillus</taxon>
    </lineage>
</organism>
<feature type="transmembrane region" description="Helical" evidence="7">
    <location>
        <begin position="144"/>
        <end position="165"/>
    </location>
</feature>
<dbReference type="PANTHER" id="PTHR30487:SF0">
    <property type="entry name" value="PREPILIN LEADER PEPTIDASE_N-METHYLTRANSFERASE-RELATED"/>
    <property type="match status" value="1"/>
</dbReference>
<keyword evidence="3" id="KW-1003">Cell membrane</keyword>
<keyword evidence="6 7" id="KW-0472">Membrane</keyword>
<feature type="signal peptide" evidence="8">
    <location>
        <begin position="1"/>
        <end position="21"/>
    </location>
</feature>
<evidence type="ECO:0000256" key="1">
    <source>
        <dbReference type="ARBA" id="ARBA00004651"/>
    </source>
</evidence>
<proteinExistence type="inferred from homology"/>
<dbReference type="Pfam" id="PF01478">
    <property type="entry name" value="Peptidase_A24"/>
    <property type="match status" value="1"/>
</dbReference>
<evidence type="ECO:0000259" key="10">
    <source>
        <dbReference type="Pfam" id="PF06750"/>
    </source>
</evidence>
<evidence type="ECO:0000256" key="7">
    <source>
        <dbReference type="SAM" id="Phobius"/>
    </source>
</evidence>